<reference evidence="2 3" key="1">
    <citation type="submission" date="2019-02" db="EMBL/GenBank/DDBJ databases">
        <authorList>
            <person name="Li S.-H."/>
        </authorList>
    </citation>
    <scope>NUCLEOTIDE SEQUENCE [LARGE SCALE GENOMIC DNA]</scope>
    <source>
        <strain evidence="2 3">IMCC14385</strain>
    </source>
</reference>
<keyword evidence="1" id="KW-0732">Signal</keyword>
<proteinExistence type="predicted"/>
<gene>
    <name evidence="2" type="ORF">EY643_15095</name>
</gene>
<dbReference type="AlphaFoldDB" id="A0A5P9NPP0"/>
<name>A0A5P9NPP0_9GAMM</name>
<evidence type="ECO:0000256" key="1">
    <source>
        <dbReference type="SAM" id="SignalP"/>
    </source>
</evidence>
<dbReference type="Pfam" id="PF13557">
    <property type="entry name" value="Phenol_MetA_deg"/>
    <property type="match status" value="1"/>
</dbReference>
<accession>A0A5P9NPP0</accession>
<sequence>MQLKNALKALLISSLASAPAVAQELEPRTYTNLPVGETFIVAGYIYSEGDLSPVPGSPLQDAELSLDTGILGAAHTFEIAGSSAKVDAVIGRSCYEGSAIFQGVPTEGRRCEYTDSKLRLGWNFYGAPALKLKEFRQWQPGLVLGASLQISAPTGSYDSDQLINAGANRWMVRPGLGMSYRLGKWHFDTSASVRFYETNTDFFDGNKREQDPLYSAQAHIVRGLGKGRWVSVNLNYFWGGKTTLNGDTQDDRQDNSRFGITYSQPLTPHHSIKLYANSGVITRIGNDFDTYGFAWQYRF</sequence>
<organism evidence="2 3">
    <name type="scientific">Halioglobus maricola</name>
    <dbReference type="NCBI Taxonomy" id="2601894"/>
    <lineage>
        <taxon>Bacteria</taxon>
        <taxon>Pseudomonadati</taxon>
        <taxon>Pseudomonadota</taxon>
        <taxon>Gammaproteobacteria</taxon>
        <taxon>Cellvibrionales</taxon>
        <taxon>Halieaceae</taxon>
        <taxon>Halioglobus</taxon>
    </lineage>
</organism>
<dbReference type="EMBL" id="CP036422">
    <property type="protein sequence ID" value="QFU76868.1"/>
    <property type="molecule type" value="Genomic_DNA"/>
</dbReference>
<dbReference type="RefSeq" id="WP_153240010.1">
    <property type="nucleotide sequence ID" value="NZ_CP036422.1"/>
</dbReference>
<feature type="signal peptide" evidence="1">
    <location>
        <begin position="1"/>
        <end position="22"/>
    </location>
</feature>
<dbReference type="OrthoDB" id="191143at2"/>
<dbReference type="InterPro" id="IPR025737">
    <property type="entry name" value="FApF"/>
</dbReference>
<evidence type="ECO:0000313" key="2">
    <source>
        <dbReference type="EMBL" id="QFU76868.1"/>
    </source>
</evidence>
<keyword evidence="3" id="KW-1185">Reference proteome</keyword>
<protein>
    <submittedName>
        <fullName evidence="2">Transporter</fullName>
    </submittedName>
</protein>
<dbReference type="KEGG" id="halc:EY643_15095"/>
<evidence type="ECO:0000313" key="3">
    <source>
        <dbReference type="Proteomes" id="UP000326287"/>
    </source>
</evidence>
<feature type="chain" id="PRO_5024840326" evidence="1">
    <location>
        <begin position="23"/>
        <end position="299"/>
    </location>
</feature>
<dbReference type="Proteomes" id="UP000326287">
    <property type="component" value="Chromosome"/>
</dbReference>